<gene>
    <name evidence="2" type="ORF">PXEA_LOCUS34278</name>
</gene>
<feature type="region of interest" description="Disordered" evidence="1">
    <location>
        <begin position="88"/>
        <end position="107"/>
    </location>
</feature>
<dbReference type="EMBL" id="CAAALY010266678">
    <property type="protein sequence ID" value="VEL40838.1"/>
    <property type="molecule type" value="Genomic_DNA"/>
</dbReference>
<name>A0A3S5CQW8_9PLAT</name>
<evidence type="ECO:0000313" key="2">
    <source>
        <dbReference type="EMBL" id="VEL40838.1"/>
    </source>
</evidence>
<dbReference type="AlphaFoldDB" id="A0A3S5CQW8"/>
<protein>
    <submittedName>
        <fullName evidence="2">Uncharacterized protein</fullName>
    </submittedName>
</protein>
<reference evidence="2" key="1">
    <citation type="submission" date="2018-11" db="EMBL/GenBank/DDBJ databases">
        <authorList>
            <consortium name="Pathogen Informatics"/>
        </authorList>
    </citation>
    <scope>NUCLEOTIDE SEQUENCE</scope>
</reference>
<evidence type="ECO:0000256" key="1">
    <source>
        <dbReference type="SAM" id="MobiDB-lite"/>
    </source>
</evidence>
<comment type="caution">
    <text evidence="2">The sequence shown here is derived from an EMBL/GenBank/DDBJ whole genome shotgun (WGS) entry which is preliminary data.</text>
</comment>
<keyword evidence="3" id="KW-1185">Reference proteome</keyword>
<proteinExistence type="predicted"/>
<sequence length="107" mass="11634">MKQQHNLFSISAGTEVSRPIALHQVSSPVSNLLSSSTTALPTTVASLVTAATVANHSSPPPPKPAPPSCQVRPLYQKVQVQHPVHAYQQQLQQQLQRQQQQPPRSTD</sequence>
<evidence type="ECO:0000313" key="3">
    <source>
        <dbReference type="Proteomes" id="UP000784294"/>
    </source>
</evidence>
<dbReference type="Proteomes" id="UP000784294">
    <property type="component" value="Unassembled WGS sequence"/>
</dbReference>
<accession>A0A3S5CQW8</accession>
<organism evidence="2 3">
    <name type="scientific">Protopolystoma xenopodis</name>
    <dbReference type="NCBI Taxonomy" id="117903"/>
    <lineage>
        <taxon>Eukaryota</taxon>
        <taxon>Metazoa</taxon>
        <taxon>Spiralia</taxon>
        <taxon>Lophotrochozoa</taxon>
        <taxon>Platyhelminthes</taxon>
        <taxon>Monogenea</taxon>
        <taxon>Polyopisthocotylea</taxon>
        <taxon>Polystomatidea</taxon>
        <taxon>Polystomatidae</taxon>
        <taxon>Protopolystoma</taxon>
    </lineage>
</organism>